<evidence type="ECO:0000256" key="1">
    <source>
        <dbReference type="SAM" id="MobiDB-lite"/>
    </source>
</evidence>
<dbReference type="GO" id="GO:0005654">
    <property type="term" value="C:nucleoplasm"/>
    <property type="evidence" value="ECO:0007669"/>
    <property type="project" value="TreeGrafter"/>
</dbReference>
<feature type="domain" description="DUF4502" evidence="2">
    <location>
        <begin position="5"/>
        <end position="370"/>
    </location>
</feature>
<dbReference type="GO" id="GO:0000724">
    <property type="term" value="P:double-strand break repair via homologous recombination"/>
    <property type="evidence" value="ECO:0007669"/>
    <property type="project" value="TreeGrafter"/>
</dbReference>
<dbReference type="InterPro" id="IPR028026">
    <property type="entry name" value="DUF4502"/>
</dbReference>
<dbReference type="InterPro" id="IPR053054">
    <property type="entry name" value="DNA_repair-scaffolding"/>
</dbReference>
<evidence type="ECO:0000259" key="2">
    <source>
        <dbReference type="Pfam" id="PF14950"/>
    </source>
</evidence>
<feature type="region of interest" description="Disordered" evidence="1">
    <location>
        <begin position="88"/>
        <end position="107"/>
    </location>
</feature>
<dbReference type="GO" id="GO:0000228">
    <property type="term" value="C:nuclear chromosome"/>
    <property type="evidence" value="ECO:0007669"/>
    <property type="project" value="TreeGrafter"/>
</dbReference>
<sequence length="894" mass="98368">MSLKKRKKYTSDLKCVFFPDELDCGVQKGGKDSALSVTSSVRSWEKCGESFLDTTTKTKPKSSGRTLSAIRKLALDLDPCVAEPHEEPLQIAWSDSDKSEEETKEPKVLKVVPKKRATRSGVVSCQSYTSALNLLTDYNEEPPVIDTDSDIVQSEEEVDGDSGQLISDCDSNGSDEAEDKVAPHSSNPQELEISGYESDEANDRMTVSALGSVEGRQRSVSHWVRSAQAMLQTPTKAAEKPSKTPEDSAKKRRKFQSGGLAERLHRLQCRQKSAISFWRHKSVSDNAITADRPGVLVLEITEVHEECSMRLVRCKRYSPPTEAPHHRQDQPPTEAEERAPLLVLFNKETAAQLNPLPKDVIHIYPPWQSLSVEGINYDIILNTHFSQKVSSSSESPVSSVPGSTAAKSTPYALDKDFGLLELCMTTEENHNKEGDGLNVGDLLTGPCQSLLDAIEALGQAGAVGQTVEVVVQRVYSIPVPDSSSGSVLKHRLKSTGASPAPANQTRLCVLVQDSYGMFSVVQLHLLLSTDDLQKYSEMWRGRRCLLRAIKVVQRVTRERHARLFGVIDSLWPPLVPLKYHGSTASMQTKGLVAGPPPSFCYLLSGLESSVEPTEESALYFPPRIQTLKEILLRETKSCRCSFVATVVYHKKQKGNIGQEQMWLALTDPSLQDEERPPMRTVTLCISASCALTSFVLEALKQRICRLSFTDVIREHGLLLCAEQSVIQPSAVQAEPTESSVLGSPGAVKPVRLDELDPALSPCSLCTVSGVVVGVDENTAYSWPACDRCGSDQLEMLPHQRFHCVSCKSTLDKPKTNVQLEVILSQSSLKDCTIKMKLQKKTILSLLNIPELEGGEFPGYDVESVLGKELGPLTAYVRLITRKPSLWIGLEEISL</sequence>
<evidence type="ECO:0000313" key="4">
    <source>
        <dbReference type="EMBL" id="CAL1579501.1"/>
    </source>
</evidence>
<dbReference type="PANTHER" id="PTHR34347:SF1">
    <property type="entry name" value="DNA REPAIR-SCAFFOLDING PROTEIN"/>
    <property type="match status" value="1"/>
</dbReference>
<evidence type="ECO:0008006" key="6">
    <source>
        <dbReference type="Google" id="ProtNLM"/>
    </source>
</evidence>
<accession>A0AAV2JS91</accession>
<reference evidence="4 5" key="1">
    <citation type="submission" date="2024-04" db="EMBL/GenBank/DDBJ databases">
        <authorList>
            <person name="Waldvogel A.-M."/>
            <person name="Schoenle A."/>
        </authorList>
    </citation>
    <scope>NUCLEOTIDE SEQUENCE [LARGE SCALE GENOMIC DNA]</scope>
</reference>
<dbReference type="AlphaFoldDB" id="A0AAV2JS91"/>
<evidence type="ECO:0000313" key="5">
    <source>
        <dbReference type="Proteomes" id="UP001497482"/>
    </source>
</evidence>
<feature type="compositionally biased region" description="Acidic residues" evidence="1">
    <location>
        <begin position="147"/>
        <end position="160"/>
    </location>
</feature>
<dbReference type="PANTHER" id="PTHR34347">
    <property type="entry name" value="DNA REPAIR-SCAFFOLDING PROTEIN SPIDR"/>
    <property type="match status" value="1"/>
</dbReference>
<keyword evidence="5" id="KW-1185">Reference proteome</keyword>
<dbReference type="InterPro" id="IPR028032">
    <property type="entry name" value="DUF4503"/>
</dbReference>
<dbReference type="EMBL" id="OZ035836">
    <property type="protein sequence ID" value="CAL1579501.1"/>
    <property type="molecule type" value="Genomic_DNA"/>
</dbReference>
<proteinExistence type="predicted"/>
<dbReference type="Pfam" id="PF14950">
    <property type="entry name" value="DUF4502"/>
    <property type="match status" value="1"/>
</dbReference>
<dbReference type="GO" id="GO:0070202">
    <property type="term" value="P:regulation of establishment of protein localization to chromosome"/>
    <property type="evidence" value="ECO:0007669"/>
    <property type="project" value="TreeGrafter"/>
</dbReference>
<feature type="region of interest" description="Disordered" evidence="1">
    <location>
        <begin position="138"/>
        <end position="191"/>
    </location>
</feature>
<evidence type="ECO:0000259" key="3">
    <source>
        <dbReference type="Pfam" id="PF14951"/>
    </source>
</evidence>
<dbReference type="Proteomes" id="UP001497482">
    <property type="component" value="Chromosome 14"/>
</dbReference>
<protein>
    <recommendedName>
        <fullName evidence="6">DNA repair-scaffolding protein</fullName>
    </recommendedName>
</protein>
<gene>
    <name evidence="4" type="ORF">KC01_LOCUS10546</name>
</gene>
<organism evidence="4 5">
    <name type="scientific">Knipowitschia caucasica</name>
    <name type="common">Caucasian dwarf goby</name>
    <name type="synonym">Pomatoschistus caucasicus</name>
    <dbReference type="NCBI Taxonomy" id="637954"/>
    <lineage>
        <taxon>Eukaryota</taxon>
        <taxon>Metazoa</taxon>
        <taxon>Chordata</taxon>
        <taxon>Craniata</taxon>
        <taxon>Vertebrata</taxon>
        <taxon>Euteleostomi</taxon>
        <taxon>Actinopterygii</taxon>
        <taxon>Neopterygii</taxon>
        <taxon>Teleostei</taxon>
        <taxon>Neoteleostei</taxon>
        <taxon>Acanthomorphata</taxon>
        <taxon>Gobiaria</taxon>
        <taxon>Gobiiformes</taxon>
        <taxon>Gobioidei</taxon>
        <taxon>Gobiidae</taxon>
        <taxon>Gobiinae</taxon>
        <taxon>Knipowitschia</taxon>
    </lineage>
</organism>
<feature type="region of interest" description="Disordered" evidence="1">
    <location>
        <begin position="230"/>
        <end position="262"/>
    </location>
</feature>
<name>A0AAV2JS91_KNICA</name>
<feature type="domain" description="DUF4503" evidence="3">
    <location>
        <begin position="512"/>
        <end position="894"/>
    </location>
</feature>
<feature type="compositionally biased region" description="Basic and acidic residues" evidence="1">
    <location>
        <begin position="237"/>
        <end position="249"/>
    </location>
</feature>
<dbReference type="Pfam" id="PF14951">
    <property type="entry name" value="DUF4503"/>
    <property type="match status" value="1"/>
</dbReference>